<dbReference type="SFLD" id="SFLDS00029">
    <property type="entry name" value="Radical_SAM"/>
    <property type="match status" value="1"/>
</dbReference>
<dbReference type="PANTHER" id="PTHR37822:SF2">
    <property type="entry name" value="SPORE PHOTOPRODUCT LYASE"/>
    <property type="match status" value="1"/>
</dbReference>
<accession>R1CSD1</accession>
<dbReference type="InterPro" id="IPR034559">
    <property type="entry name" value="SPL_Clostridia"/>
</dbReference>
<sequence length="340" mass="39532">MTYIPKRVYFEKRALNYPLGEKLYNFFNKNEDVEVIMMKGNRVTGIPKETPRQFYVEGKNSIAVRVWKGSKFQGCKPSAHYQMPLVSGCSGKCEYCYLNTRFGDKPYITIYANIEDVLNRAKEYIEERKPDVTYFEASATSDPVPFEPYTGSLATAVEFFGKKELGRLRFVSKFTEIDSLLDIEHKGHTTIRFSINSHKVINKYEHATAKLDERIDASKKVYDAGYPIGFIIGPVILYEGWKDDYLKMLKNIKKKLGSTADRPIRFEVISHRFTSTAKSKILAVFPETTLPMNEEERKFKYGQFGYGKYVYKKEQLKKMEEFFVENLNELFPNSEIDYVI</sequence>
<dbReference type="GO" id="GO:0051539">
    <property type="term" value="F:4 iron, 4 sulfur cluster binding"/>
    <property type="evidence" value="ECO:0007669"/>
    <property type="project" value="TreeGrafter"/>
</dbReference>
<dbReference type="PATRIC" id="fig|1304284.3.peg.359"/>
<dbReference type="PANTHER" id="PTHR37822">
    <property type="entry name" value="SPORE PHOTOPRODUCT LYASE-RELATED"/>
    <property type="match status" value="1"/>
</dbReference>
<dbReference type="GO" id="GO:0003913">
    <property type="term" value="F:DNA photolyase activity"/>
    <property type="evidence" value="ECO:0007669"/>
    <property type="project" value="InterPro"/>
</dbReference>
<proteinExistence type="predicted"/>
<dbReference type="GO" id="GO:0042601">
    <property type="term" value="C:endospore-forming forespore"/>
    <property type="evidence" value="ECO:0007669"/>
    <property type="project" value="TreeGrafter"/>
</dbReference>
<evidence type="ECO:0000313" key="1">
    <source>
        <dbReference type="EMBL" id="EOD01561.1"/>
    </source>
</evidence>
<comment type="caution">
    <text evidence="1">The sequence shown here is derived from an EMBL/GenBank/DDBJ whole genome shotgun (WGS) entry which is preliminary data.</text>
</comment>
<dbReference type="InterPro" id="IPR058240">
    <property type="entry name" value="rSAM_sf"/>
</dbReference>
<name>R1CSD1_9FIRM</name>
<dbReference type="EMBL" id="ARZA01000048">
    <property type="protein sequence ID" value="EOD01561.1"/>
    <property type="molecule type" value="Genomic_DNA"/>
</dbReference>
<dbReference type="CDD" id="cd01335">
    <property type="entry name" value="Radical_SAM"/>
    <property type="match status" value="1"/>
</dbReference>
<dbReference type="AlphaFoldDB" id="R1CSD1"/>
<dbReference type="NCBIfam" id="TIGR04070">
    <property type="entry name" value="photo_TT_lyase"/>
    <property type="match status" value="1"/>
</dbReference>
<dbReference type="RefSeq" id="WP_006307585.1">
    <property type="nucleotide sequence ID" value="NZ_ARZA01000048.1"/>
</dbReference>
<dbReference type="SUPFAM" id="SSF102114">
    <property type="entry name" value="Radical SAM enzymes"/>
    <property type="match status" value="1"/>
</dbReference>
<protein>
    <submittedName>
        <fullName evidence="1">Spore photoproduct lyase</fullName>
    </submittedName>
</protein>
<organism evidence="1 2">
    <name type="scientific">Caldisalinibacter kiritimatiensis</name>
    <dbReference type="NCBI Taxonomy" id="1304284"/>
    <lineage>
        <taxon>Bacteria</taxon>
        <taxon>Bacillati</taxon>
        <taxon>Bacillota</taxon>
        <taxon>Tissierellia</taxon>
        <taxon>Tissierellales</taxon>
        <taxon>Thermohalobacteraceae</taxon>
        <taxon>Caldisalinibacter</taxon>
    </lineage>
</organism>
<dbReference type="Gene3D" id="3.80.30.30">
    <property type="match status" value="1"/>
</dbReference>
<keyword evidence="1" id="KW-0456">Lyase</keyword>
<dbReference type="GO" id="GO:1904047">
    <property type="term" value="F:S-adenosyl-L-methionine binding"/>
    <property type="evidence" value="ECO:0007669"/>
    <property type="project" value="InterPro"/>
</dbReference>
<dbReference type="OrthoDB" id="9787095at2"/>
<gene>
    <name evidence="1" type="ORF">L21TH_0364</name>
</gene>
<evidence type="ECO:0000313" key="2">
    <source>
        <dbReference type="Proteomes" id="UP000013378"/>
    </source>
</evidence>
<dbReference type="SFLD" id="SFLDG01079">
    <property type="entry name" value="spore_photoproduct_lyase_like"/>
    <property type="match status" value="1"/>
</dbReference>
<dbReference type="STRING" id="1304284.L21TH_0364"/>
<dbReference type="SFLD" id="SFLDF00412">
    <property type="entry name" value="spore_photoproduct_lyase_2"/>
    <property type="match status" value="1"/>
</dbReference>
<dbReference type="Proteomes" id="UP000013378">
    <property type="component" value="Unassembled WGS sequence"/>
</dbReference>
<dbReference type="InterPro" id="IPR007197">
    <property type="entry name" value="rSAM"/>
</dbReference>
<dbReference type="InterPro" id="IPR023897">
    <property type="entry name" value="SPL_firmicutes"/>
</dbReference>
<dbReference type="Pfam" id="PF20903">
    <property type="entry name" value="SPL"/>
    <property type="match status" value="1"/>
</dbReference>
<keyword evidence="2" id="KW-1185">Reference proteome</keyword>
<dbReference type="InterPro" id="IPR049539">
    <property type="entry name" value="SPL"/>
</dbReference>
<reference evidence="1 2" key="1">
    <citation type="journal article" date="2015" name="Geomicrobiol. J.">
        <title>Caldisalinibacter kiritimatiensis gen. nov., sp. nov., a moderately thermohalophilic thiosulfate-reducing bacterium from a hypersaline microbial mat.</title>
        <authorList>
            <person name="Ben Hania W."/>
            <person name="Joseph M."/>
            <person name="Fiebig A."/>
            <person name="Bunk B."/>
            <person name="Klenk H.-P."/>
            <person name="Fardeau M.-L."/>
            <person name="Spring S."/>
        </authorList>
    </citation>
    <scope>NUCLEOTIDE SEQUENCE [LARGE SCALE GENOMIC DNA]</scope>
    <source>
        <strain evidence="1 2">L21-TH-D2</strain>
    </source>
</reference>
<dbReference type="Gene3D" id="3.40.50.12110">
    <property type="match status" value="1"/>
</dbReference>
<dbReference type="eggNOG" id="COG1533">
    <property type="taxonomic scope" value="Bacteria"/>
</dbReference>